<organism evidence="2 3">
    <name type="scientific">Candidatus Nomurabacteria bacterium RIFCSPHIGHO2_02_FULL_41_18</name>
    <dbReference type="NCBI Taxonomy" id="1801754"/>
    <lineage>
        <taxon>Bacteria</taxon>
        <taxon>Candidatus Nomuraibacteriota</taxon>
    </lineage>
</organism>
<comment type="caution">
    <text evidence="2">The sequence shown here is derived from an EMBL/GenBank/DDBJ whole genome shotgun (WGS) entry which is preliminary data.</text>
</comment>
<keyword evidence="1" id="KW-0812">Transmembrane</keyword>
<dbReference type="EMBL" id="MFUE01000009">
    <property type="protein sequence ID" value="OGI77851.1"/>
    <property type="molecule type" value="Genomic_DNA"/>
</dbReference>
<gene>
    <name evidence="2" type="ORF">A3D42_01410</name>
</gene>
<evidence type="ECO:0000313" key="3">
    <source>
        <dbReference type="Proteomes" id="UP000177777"/>
    </source>
</evidence>
<dbReference type="AlphaFoldDB" id="A0A1F6W7I6"/>
<evidence type="ECO:0000256" key="1">
    <source>
        <dbReference type="SAM" id="Phobius"/>
    </source>
</evidence>
<accession>A0A1F6W7I6</accession>
<dbReference type="STRING" id="1801754.A3D42_01410"/>
<proteinExistence type="predicted"/>
<evidence type="ECO:0000313" key="2">
    <source>
        <dbReference type="EMBL" id="OGI77851.1"/>
    </source>
</evidence>
<protein>
    <recommendedName>
        <fullName evidence="4">Type 4 fimbrial biogenesis protein PilX N-terminal domain-containing protein</fullName>
    </recommendedName>
</protein>
<sequence>MIKLELQKNNNFVRNLNGGSNSGFVILFATTLASIIFSIALGVANVAWKELRFGSSARDANNAFFAADTGVECALVHDKDSAPFGTVSSINCAGRSIAVTGSAPSWRFVVTGLGSAGNSCAVVTVTKSPSGPNILSTIVSKGFNTGDSSCASTSENRVERELRVSY</sequence>
<dbReference type="Proteomes" id="UP000177777">
    <property type="component" value="Unassembled WGS sequence"/>
</dbReference>
<evidence type="ECO:0008006" key="4">
    <source>
        <dbReference type="Google" id="ProtNLM"/>
    </source>
</evidence>
<reference evidence="2 3" key="1">
    <citation type="journal article" date="2016" name="Nat. Commun.">
        <title>Thousands of microbial genomes shed light on interconnected biogeochemical processes in an aquifer system.</title>
        <authorList>
            <person name="Anantharaman K."/>
            <person name="Brown C.T."/>
            <person name="Hug L.A."/>
            <person name="Sharon I."/>
            <person name="Castelle C.J."/>
            <person name="Probst A.J."/>
            <person name="Thomas B.C."/>
            <person name="Singh A."/>
            <person name="Wilkins M.J."/>
            <person name="Karaoz U."/>
            <person name="Brodie E.L."/>
            <person name="Williams K.H."/>
            <person name="Hubbard S.S."/>
            <person name="Banfield J.F."/>
        </authorList>
    </citation>
    <scope>NUCLEOTIDE SEQUENCE [LARGE SCALE GENOMIC DNA]</scope>
</reference>
<keyword evidence="1" id="KW-0472">Membrane</keyword>
<keyword evidence="1" id="KW-1133">Transmembrane helix</keyword>
<name>A0A1F6W7I6_9BACT</name>
<feature type="transmembrane region" description="Helical" evidence="1">
    <location>
        <begin position="24"/>
        <end position="48"/>
    </location>
</feature>